<gene>
    <name evidence="3" type="ORF">PZE19_30935</name>
</gene>
<feature type="compositionally biased region" description="Pro residues" evidence="1">
    <location>
        <begin position="56"/>
        <end position="68"/>
    </location>
</feature>
<feature type="region of interest" description="Disordered" evidence="1">
    <location>
        <begin position="48"/>
        <end position="68"/>
    </location>
</feature>
<dbReference type="EMBL" id="JARRAG010000003">
    <property type="protein sequence ID" value="MDG3008205.1"/>
    <property type="molecule type" value="Genomic_DNA"/>
</dbReference>
<accession>A0ABT6FKV4</accession>
<evidence type="ECO:0008006" key="5">
    <source>
        <dbReference type="Google" id="ProtNLM"/>
    </source>
</evidence>
<evidence type="ECO:0000313" key="3">
    <source>
        <dbReference type="EMBL" id="MDG3008205.1"/>
    </source>
</evidence>
<feature type="chain" id="PRO_5046233448" description="Secreted protein" evidence="2">
    <location>
        <begin position="27"/>
        <end position="376"/>
    </location>
</feature>
<proteinExistence type="predicted"/>
<evidence type="ECO:0000256" key="1">
    <source>
        <dbReference type="SAM" id="MobiDB-lite"/>
    </source>
</evidence>
<reference evidence="3 4" key="1">
    <citation type="submission" date="2023-03" db="EMBL/GenBank/DDBJ databases">
        <title>Paludisphaera mucosa sp. nov. a novel planctomycete from northern fen.</title>
        <authorList>
            <person name="Ivanova A."/>
        </authorList>
    </citation>
    <scope>NUCLEOTIDE SEQUENCE [LARGE SCALE GENOMIC DNA]</scope>
    <source>
        <strain evidence="3 4">Pla2</strain>
    </source>
</reference>
<evidence type="ECO:0000256" key="2">
    <source>
        <dbReference type="SAM" id="SignalP"/>
    </source>
</evidence>
<sequence length="376" mass="40625">MAGSRPSLLQALRFAAALGVSCLASAAAARAQAPSPPAPSYADFAGVETQAEGGSGPPPLALPGPAAPPAAPRVEMGLFDTIASSIFEDPDDPNPWRPLSLGTFFSEGWREPWAGGPAGQSGLTPRHGWLGSFEGVFYRLWLADAIYQNNLSKPFGGQGYRGDFGIFLPFSRRFEVFLNVPFVSANGTEDPRRGFRSDFGDMSIAGSFLLSESKGFTQLFTLGTIVPTGQTATGGKLMTVFPRYSFWSNPVGAWVVRGGTGVNVPLNKNDQRPDPVFTPGGPVFGESTSQTNLNFDLAIGRYFTPHDVAFGDLVFYANCNVIVPLEDRNRPTYVAVGPGTRFQITGNWYFLHYWEFPLTGDKPYDYQMSTAIVKAF</sequence>
<protein>
    <recommendedName>
        <fullName evidence="5">Secreted protein</fullName>
    </recommendedName>
</protein>
<organism evidence="3 4">
    <name type="scientific">Paludisphaera mucosa</name>
    <dbReference type="NCBI Taxonomy" id="3030827"/>
    <lineage>
        <taxon>Bacteria</taxon>
        <taxon>Pseudomonadati</taxon>
        <taxon>Planctomycetota</taxon>
        <taxon>Planctomycetia</taxon>
        <taxon>Isosphaerales</taxon>
        <taxon>Isosphaeraceae</taxon>
        <taxon>Paludisphaera</taxon>
    </lineage>
</organism>
<evidence type="ECO:0000313" key="4">
    <source>
        <dbReference type="Proteomes" id="UP001216907"/>
    </source>
</evidence>
<dbReference type="RefSeq" id="WP_277864532.1">
    <property type="nucleotide sequence ID" value="NZ_JARRAG010000003.1"/>
</dbReference>
<keyword evidence="4" id="KW-1185">Reference proteome</keyword>
<feature type="signal peptide" evidence="2">
    <location>
        <begin position="1"/>
        <end position="26"/>
    </location>
</feature>
<comment type="caution">
    <text evidence="3">The sequence shown here is derived from an EMBL/GenBank/DDBJ whole genome shotgun (WGS) entry which is preliminary data.</text>
</comment>
<name>A0ABT6FKV4_9BACT</name>
<dbReference type="Proteomes" id="UP001216907">
    <property type="component" value="Unassembled WGS sequence"/>
</dbReference>
<keyword evidence="2" id="KW-0732">Signal</keyword>